<dbReference type="InterPro" id="IPR042208">
    <property type="entry name" value="D-ser_dehydrat-like_sf"/>
</dbReference>
<evidence type="ECO:0000313" key="4">
    <source>
        <dbReference type="EMBL" id="ALG84200.1"/>
    </source>
</evidence>
<dbReference type="AlphaFoldDB" id="A0A0N9N219"/>
<dbReference type="KEGG" id="goq:ACH46_06370"/>
<dbReference type="SUPFAM" id="SSF51419">
    <property type="entry name" value="PLP-binding barrel"/>
    <property type="match status" value="1"/>
</dbReference>
<dbReference type="RefSeq" id="WP_062392177.1">
    <property type="nucleotide sequence ID" value="NZ_CP011853.1"/>
</dbReference>
<dbReference type="Pfam" id="PF14031">
    <property type="entry name" value="D-ser_dehydrat"/>
    <property type="match status" value="1"/>
</dbReference>
<dbReference type="Proteomes" id="UP000063789">
    <property type="component" value="Chromosome"/>
</dbReference>
<dbReference type="OrthoDB" id="9811417at2"/>
<gene>
    <name evidence="4" type="ORF">ACH46_06370</name>
</gene>
<dbReference type="GO" id="GO:0008721">
    <property type="term" value="F:D-serine ammonia-lyase activity"/>
    <property type="evidence" value="ECO:0007669"/>
    <property type="project" value="TreeGrafter"/>
</dbReference>
<feature type="domain" description="D-serine dehydratase-like" evidence="3">
    <location>
        <begin position="244"/>
        <end position="336"/>
    </location>
</feature>
<dbReference type="Gene3D" id="3.20.20.10">
    <property type="entry name" value="Alanine racemase"/>
    <property type="match status" value="1"/>
</dbReference>
<dbReference type="InterPro" id="IPR051466">
    <property type="entry name" value="D-amino_acid_metab_enzyme"/>
</dbReference>
<proteinExistence type="inferred from homology"/>
<dbReference type="GO" id="GO:0036088">
    <property type="term" value="P:D-serine catabolic process"/>
    <property type="evidence" value="ECO:0007669"/>
    <property type="project" value="TreeGrafter"/>
</dbReference>
<reference evidence="4 5" key="2">
    <citation type="journal article" date="2017" name="Int. J. Syst. Evol. Microbiol.">
        <title>Gordonia phthalatica sp. nov., a di-n-butyl phthalate-degrading bacterium isolated from activated sludge.</title>
        <authorList>
            <person name="Jin D."/>
            <person name="Kong X."/>
            <person name="Jia M."/>
            <person name="Yu X."/>
            <person name="Wang X."/>
            <person name="Zhuang X."/>
            <person name="Deng Y."/>
            <person name="Bai Z."/>
        </authorList>
    </citation>
    <scope>NUCLEOTIDE SEQUENCE [LARGE SCALE GENOMIC DNA]</scope>
    <source>
        <strain evidence="4 5">QH-11</strain>
    </source>
</reference>
<dbReference type="PANTHER" id="PTHR28004:SF2">
    <property type="entry name" value="D-SERINE DEHYDRATASE"/>
    <property type="match status" value="1"/>
</dbReference>
<reference evidence="5" key="1">
    <citation type="submission" date="2015-06" db="EMBL/GenBank/DDBJ databases">
        <title>Complete genome sequence and metabolic analysis of phthalate degradation pathway in Gordonia sp. QH-11.</title>
        <authorList>
            <person name="Jin D."/>
            <person name="Kong X."/>
            <person name="Bai Z."/>
        </authorList>
    </citation>
    <scope>NUCLEOTIDE SEQUENCE [LARGE SCALE GENOMIC DNA]</scope>
    <source>
        <strain evidence="5">QH-11</strain>
    </source>
</reference>
<dbReference type="EMBL" id="CP011853">
    <property type="protein sequence ID" value="ALG84200.1"/>
    <property type="molecule type" value="Genomic_DNA"/>
</dbReference>
<evidence type="ECO:0000256" key="2">
    <source>
        <dbReference type="ARBA" id="ARBA00023239"/>
    </source>
</evidence>
<evidence type="ECO:0000259" key="3">
    <source>
        <dbReference type="SMART" id="SM01119"/>
    </source>
</evidence>
<dbReference type="InterPro" id="IPR026956">
    <property type="entry name" value="D-ser_dehydrat-like_dom"/>
</dbReference>
<keyword evidence="5" id="KW-1185">Reference proteome</keyword>
<accession>A0A0N9N219</accession>
<name>A0A0N9N219_9ACTN</name>
<dbReference type="Gene3D" id="2.40.37.20">
    <property type="entry name" value="D-serine dehydratase-like domain"/>
    <property type="match status" value="1"/>
</dbReference>
<evidence type="ECO:0000313" key="5">
    <source>
        <dbReference type="Proteomes" id="UP000063789"/>
    </source>
</evidence>
<dbReference type="Pfam" id="PF01168">
    <property type="entry name" value="Ala_racemase_N"/>
    <property type="match status" value="1"/>
</dbReference>
<protein>
    <submittedName>
        <fullName evidence="4">Alanine racemase</fullName>
    </submittedName>
</protein>
<organism evidence="4 5">
    <name type="scientific">Gordonia phthalatica</name>
    <dbReference type="NCBI Taxonomy" id="1136941"/>
    <lineage>
        <taxon>Bacteria</taxon>
        <taxon>Bacillati</taxon>
        <taxon>Actinomycetota</taxon>
        <taxon>Actinomycetes</taxon>
        <taxon>Mycobacteriales</taxon>
        <taxon>Gordoniaceae</taxon>
        <taxon>Gordonia</taxon>
    </lineage>
</organism>
<dbReference type="InterPro" id="IPR029066">
    <property type="entry name" value="PLP-binding_barrel"/>
</dbReference>
<sequence length="354" mass="36827">MPDTPYLFVDVDRLERNVQSMASWAADHDVVLRPHAKTHKCAEIAQRQLEAGAVGLTVATIGEAETFAEAGVVDLFIAYPLWLSGSRAHRLRTLAGRVRVSVGIDSADGARRLAAGLTDTDVRVLVEVDSGMHRSGVSPDGVVEVATAARDAGLDVVGVFTFPGHGYGPGAARDDAAKQEAAALSAAAESLRNSGFDVTVVSGGSTPTVRLADAGVVTELRPGVYAFDDAQQLELGSATVDDIALTAVSTVVSRSGDRIVLDAGSKILGADRPAWATGYGRLLDHLDARIVSLSEHHAVVDFPAGSTVPCLGDEVRVIPNHVCSAVNLVDVLYAGATPGDDVEPWPVIGRGANA</sequence>
<evidence type="ECO:0000256" key="1">
    <source>
        <dbReference type="ARBA" id="ARBA00005323"/>
    </source>
</evidence>
<dbReference type="SMART" id="SM01119">
    <property type="entry name" value="D-ser_dehydrat"/>
    <property type="match status" value="1"/>
</dbReference>
<comment type="similarity">
    <text evidence="1">Belongs to the DSD1 family.</text>
</comment>
<dbReference type="PANTHER" id="PTHR28004">
    <property type="entry name" value="ZGC:162816-RELATED"/>
    <property type="match status" value="1"/>
</dbReference>
<dbReference type="InterPro" id="IPR001608">
    <property type="entry name" value="Ala_racemase_N"/>
</dbReference>
<dbReference type="PATRIC" id="fig|1136941.3.peg.1303"/>
<dbReference type="STRING" id="1136941.ACH46_06370"/>
<keyword evidence="2" id="KW-0456">Lyase</keyword>